<keyword evidence="5" id="KW-0808">Transferase</keyword>
<evidence type="ECO:0000256" key="1">
    <source>
        <dbReference type="ARBA" id="ARBA00001933"/>
    </source>
</evidence>
<feature type="domain" description="Aminotransferase class V" evidence="4">
    <location>
        <begin position="8"/>
        <end position="325"/>
    </location>
</feature>
<evidence type="ECO:0000313" key="5">
    <source>
        <dbReference type="EMBL" id="MFD0999288.1"/>
    </source>
</evidence>
<dbReference type="Gene3D" id="3.90.1150.10">
    <property type="entry name" value="Aspartate Aminotransferase, domain 1"/>
    <property type="match status" value="1"/>
</dbReference>
<protein>
    <submittedName>
        <fullName evidence="5">Aminotransferase class V-fold PLP-dependent enzyme</fullName>
    </submittedName>
</protein>
<dbReference type="GO" id="GO:0008483">
    <property type="term" value="F:transaminase activity"/>
    <property type="evidence" value="ECO:0007669"/>
    <property type="project" value="UniProtKB-KW"/>
</dbReference>
<dbReference type="InterPro" id="IPR024169">
    <property type="entry name" value="SP_NH2Trfase/AEP_transaminase"/>
</dbReference>
<dbReference type="InterPro" id="IPR015422">
    <property type="entry name" value="PyrdxlP-dep_Trfase_small"/>
</dbReference>
<dbReference type="PANTHER" id="PTHR21152">
    <property type="entry name" value="AMINOTRANSFERASE CLASS V"/>
    <property type="match status" value="1"/>
</dbReference>
<dbReference type="InterPro" id="IPR015424">
    <property type="entry name" value="PyrdxlP-dep_Trfase"/>
</dbReference>
<organism evidence="5 6">
    <name type="scientific">Ohtaekwangia kribbensis</name>
    <dbReference type="NCBI Taxonomy" id="688913"/>
    <lineage>
        <taxon>Bacteria</taxon>
        <taxon>Pseudomonadati</taxon>
        <taxon>Bacteroidota</taxon>
        <taxon>Cytophagia</taxon>
        <taxon>Cytophagales</taxon>
        <taxon>Fulvivirgaceae</taxon>
        <taxon>Ohtaekwangia</taxon>
    </lineage>
</organism>
<comment type="caution">
    <text evidence="5">The sequence shown here is derived from an EMBL/GenBank/DDBJ whole genome shotgun (WGS) entry which is preliminary data.</text>
</comment>
<evidence type="ECO:0000259" key="4">
    <source>
        <dbReference type="Pfam" id="PF00266"/>
    </source>
</evidence>
<dbReference type="InterPro" id="IPR000192">
    <property type="entry name" value="Aminotrans_V_dom"/>
</dbReference>
<accession>A0ABW3JZ87</accession>
<dbReference type="EMBL" id="JBHTKA010000001">
    <property type="protein sequence ID" value="MFD0999288.1"/>
    <property type="molecule type" value="Genomic_DNA"/>
</dbReference>
<dbReference type="PIRSF" id="PIRSF000524">
    <property type="entry name" value="SPT"/>
    <property type="match status" value="1"/>
</dbReference>
<gene>
    <name evidence="5" type="ORF">ACFQ21_08220</name>
</gene>
<evidence type="ECO:0000256" key="2">
    <source>
        <dbReference type="ARBA" id="ARBA00009236"/>
    </source>
</evidence>
<evidence type="ECO:0000313" key="6">
    <source>
        <dbReference type="Proteomes" id="UP001597112"/>
    </source>
</evidence>
<proteinExistence type="inferred from homology"/>
<keyword evidence="5" id="KW-0032">Aminotransferase</keyword>
<keyword evidence="3" id="KW-0663">Pyridoxal phosphate</keyword>
<comment type="cofactor">
    <cofactor evidence="1">
        <name>pyridoxal 5'-phosphate</name>
        <dbReference type="ChEBI" id="CHEBI:597326"/>
    </cofactor>
</comment>
<keyword evidence="6" id="KW-1185">Reference proteome</keyword>
<comment type="similarity">
    <text evidence="2">Belongs to the class-V pyridoxal-phosphate-dependent aminotransferase family.</text>
</comment>
<dbReference type="Pfam" id="PF00266">
    <property type="entry name" value="Aminotran_5"/>
    <property type="match status" value="1"/>
</dbReference>
<evidence type="ECO:0000256" key="3">
    <source>
        <dbReference type="ARBA" id="ARBA00022898"/>
    </source>
</evidence>
<dbReference type="Gene3D" id="3.40.640.10">
    <property type="entry name" value="Type I PLP-dependent aspartate aminotransferase-like (Major domain)"/>
    <property type="match status" value="1"/>
</dbReference>
<reference evidence="6" key="1">
    <citation type="journal article" date="2019" name="Int. J. Syst. Evol. Microbiol.">
        <title>The Global Catalogue of Microorganisms (GCM) 10K type strain sequencing project: providing services to taxonomists for standard genome sequencing and annotation.</title>
        <authorList>
            <consortium name="The Broad Institute Genomics Platform"/>
            <consortium name="The Broad Institute Genome Sequencing Center for Infectious Disease"/>
            <person name="Wu L."/>
            <person name="Ma J."/>
        </authorList>
    </citation>
    <scope>NUCLEOTIDE SEQUENCE [LARGE SCALE GENOMIC DNA]</scope>
    <source>
        <strain evidence="6">CCUG 58938</strain>
    </source>
</reference>
<dbReference type="SUPFAM" id="SSF53383">
    <property type="entry name" value="PLP-dependent transferases"/>
    <property type="match status" value="1"/>
</dbReference>
<dbReference type="RefSeq" id="WP_377577463.1">
    <property type="nucleotide sequence ID" value="NZ_JBHTKA010000001.1"/>
</dbReference>
<name>A0ABW3JZ87_9BACT</name>
<dbReference type="Proteomes" id="UP001597112">
    <property type="component" value="Unassembled WGS sequence"/>
</dbReference>
<dbReference type="InterPro" id="IPR015421">
    <property type="entry name" value="PyrdxlP-dep_Trfase_major"/>
</dbReference>
<sequence length="351" mass="40174">MISFYPGPSRVHDEIPKYVKDAFTAGIMSINHRSDDFVSMSEKTIKLLKQKLNIPRNYTVFFTSSATECWEIIAQSIVTDKSYHLYNGSFGQKWFDYTKRIHPFAEPLPFDVNEKLDPKKLIFDLKEGLICVTQNETSNGTQVSNAIIRAIKKNNPSYLLAIDATSSMAGIDLDFKSADIWLASVQKCFGLPAGLGLMVCSPQAIERVKTINEKNHYNSLMFMTEMMDKWQTPFTPNVLGIYLLMRVLENMDAIKATHDLIEERYNKWIIFLKSRKNIRHFVNEEAVQSYTVIPVTADEQTVATIKKSAKKEGILLGEGYGNYKPVTFRIANFPALKEKEIKTLMKFLEKY</sequence>
<dbReference type="PANTHER" id="PTHR21152:SF40">
    <property type="entry name" value="ALANINE--GLYOXYLATE AMINOTRANSFERASE"/>
    <property type="match status" value="1"/>
</dbReference>